<keyword evidence="2" id="KW-1185">Reference proteome</keyword>
<feature type="non-terminal residue" evidence="1">
    <location>
        <position position="129"/>
    </location>
</feature>
<reference evidence="1 2" key="1">
    <citation type="submission" date="2014-04" db="EMBL/GenBank/DDBJ databases">
        <title>Evolutionary Origins and Diversification of the Mycorrhizal Mutualists.</title>
        <authorList>
            <consortium name="DOE Joint Genome Institute"/>
            <consortium name="Mycorrhizal Genomics Consortium"/>
            <person name="Kohler A."/>
            <person name="Kuo A."/>
            <person name="Nagy L.G."/>
            <person name="Floudas D."/>
            <person name="Copeland A."/>
            <person name="Barry K.W."/>
            <person name="Cichocki N."/>
            <person name="Veneault-Fourrey C."/>
            <person name="LaButti K."/>
            <person name="Lindquist E.A."/>
            <person name="Lipzen A."/>
            <person name="Lundell T."/>
            <person name="Morin E."/>
            <person name="Murat C."/>
            <person name="Riley R."/>
            <person name="Ohm R."/>
            <person name="Sun H."/>
            <person name="Tunlid A."/>
            <person name="Henrissat B."/>
            <person name="Grigoriev I.V."/>
            <person name="Hibbett D.S."/>
            <person name="Martin F."/>
        </authorList>
    </citation>
    <scope>NUCLEOTIDE SEQUENCE [LARGE SCALE GENOMIC DNA]</scope>
    <source>
        <strain evidence="1 2">MD-312</strain>
    </source>
</reference>
<evidence type="ECO:0000313" key="1">
    <source>
        <dbReference type="EMBL" id="KIJ62065.1"/>
    </source>
</evidence>
<dbReference type="HOGENOM" id="CLU_1953925_0_0_1"/>
<name>A0A0C9VVE6_9AGAM</name>
<feature type="non-terminal residue" evidence="1">
    <location>
        <position position="1"/>
    </location>
</feature>
<gene>
    <name evidence="1" type="ORF">HYDPIDRAFT_70452</name>
</gene>
<accession>A0A0C9VVE6</accession>
<dbReference type="AlphaFoldDB" id="A0A0C9VVE6"/>
<organism evidence="1 2">
    <name type="scientific">Hydnomerulius pinastri MD-312</name>
    <dbReference type="NCBI Taxonomy" id="994086"/>
    <lineage>
        <taxon>Eukaryota</taxon>
        <taxon>Fungi</taxon>
        <taxon>Dikarya</taxon>
        <taxon>Basidiomycota</taxon>
        <taxon>Agaricomycotina</taxon>
        <taxon>Agaricomycetes</taxon>
        <taxon>Agaricomycetidae</taxon>
        <taxon>Boletales</taxon>
        <taxon>Boletales incertae sedis</taxon>
        <taxon>Leucogyrophana</taxon>
    </lineage>
</organism>
<evidence type="ECO:0000313" key="2">
    <source>
        <dbReference type="Proteomes" id="UP000053820"/>
    </source>
</evidence>
<protein>
    <submittedName>
        <fullName evidence="1">Uncharacterized protein</fullName>
    </submittedName>
</protein>
<sequence length="129" mass="13841">KSSCSNHRAVNVANASRTNLQATGIGATACAGHGCFVPHSVSLNDSSTGIGTALVIYDIACQWSIHFKKHVEESPSLAIPEDMIIVPAVGKFHLSSQSCMLLLVQAMSAAHHQETYDAHVYDSNYKKMI</sequence>
<dbReference type="Proteomes" id="UP000053820">
    <property type="component" value="Unassembled WGS sequence"/>
</dbReference>
<dbReference type="OrthoDB" id="3214502at2759"/>
<dbReference type="EMBL" id="KN839857">
    <property type="protein sequence ID" value="KIJ62065.1"/>
    <property type="molecule type" value="Genomic_DNA"/>
</dbReference>
<proteinExistence type="predicted"/>